<feature type="transmembrane region" description="Helical" evidence="1">
    <location>
        <begin position="20"/>
        <end position="43"/>
    </location>
</feature>
<keyword evidence="1" id="KW-1133">Transmembrane helix</keyword>
<organism evidence="2 3">
    <name type="scientific">Haloglomus irregulare</name>
    <dbReference type="NCBI Taxonomy" id="2234134"/>
    <lineage>
        <taxon>Archaea</taxon>
        <taxon>Methanobacteriati</taxon>
        <taxon>Methanobacteriota</taxon>
        <taxon>Stenosarchaea group</taxon>
        <taxon>Halobacteria</taxon>
        <taxon>Halobacteriales</taxon>
        <taxon>Natronomonadaceae</taxon>
        <taxon>Haloglomus</taxon>
    </lineage>
</organism>
<protein>
    <submittedName>
        <fullName evidence="2">Uncharacterized protein</fullName>
    </submittedName>
</protein>
<dbReference type="EMBL" id="QMDX01000001">
    <property type="protein sequence ID" value="TSD15929.1"/>
    <property type="molecule type" value="Genomic_DNA"/>
</dbReference>
<dbReference type="AlphaFoldDB" id="A0A554NEW1"/>
<keyword evidence="3" id="KW-1185">Reference proteome</keyword>
<name>A0A554NEW1_9EURY</name>
<evidence type="ECO:0000313" key="2">
    <source>
        <dbReference type="EMBL" id="TSD15929.1"/>
    </source>
</evidence>
<comment type="caution">
    <text evidence="2">The sequence shown here is derived from an EMBL/GenBank/DDBJ whole genome shotgun (WGS) entry which is preliminary data.</text>
</comment>
<dbReference type="Proteomes" id="UP000319894">
    <property type="component" value="Unassembled WGS sequence"/>
</dbReference>
<dbReference type="InParanoid" id="A0A554NEW1"/>
<evidence type="ECO:0000313" key="3">
    <source>
        <dbReference type="Proteomes" id="UP000319894"/>
    </source>
</evidence>
<reference evidence="2 3" key="1">
    <citation type="submission" date="2018-06" db="EMBL/GenBank/DDBJ databases">
        <title>Natronomonas sp. F16-60 a new haloarchaeon isolated from a solar saltern of Isla Cristina, Huelva, Spain.</title>
        <authorList>
            <person name="Duran-Viseras A."/>
            <person name="Sanchez-Porro C."/>
            <person name="Ventosa A."/>
        </authorList>
    </citation>
    <scope>NUCLEOTIDE SEQUENCE [LARGE SCALE GENOMIC DNA]</scope>
    <source>
        <strain evidence="2 3">F16-60</strain>
    </source>
</reference>
<keyword evidence="1" id="KW-0812">Transmembrane</keyword>
<accession>A0A554NEW1</accession>
<proteinExistence type="predicted"/>
<gene>
    <name evidence="2" type="ORF">DP107_01735</name>
</gene>
<sequence length="80" mass="8335">MVQYSGVTGEPVISLPSSKAWILSLCMVALGGFLVMLGIAVASRQGEIHRGGEQAPGWLLATALFETMAFAGLLGSALVW</sequence>
<keyword evidence="1" id="KW-0472">Membrane</keyword>
<evidence type="ECO:0000256" key="1">
    <source>
        <dbReference type="SAM" id="Phobius"/>
    </source>
</evidence>
<feature type="transmembrane region" description="Helical" evidence="1">
    <location>
        <begin position="55"/>
        <end position="79"/>
    </location>
</feature>